<protein>
    <recommendedName>
        <fullName evidence="2">ribonuclease H</fullName>
        <ecNumber evidence="2">3.1.26.4</ecNumber>
    </recommendedName>
</protein>
<dbReference type="InterPro" id="IPR013783">
    <property type="entry name" value="Ig-like_fold"/>
</dbReference>
<evidence type="ECO:0000256" key="2">
    <source>
        <dbReference type="ARBA" id="ARBA00012180"/>
    </source>
</evidence>
<dbReference type="PANTHER" id="PTHR19446">
    <property type="entry name" value="REVERSE TRANSCRIPTASES"/>
    <property type="match status" value="1"/>
</dbReference>
<dbReference type="InterPro" id="IPR003598">
    <property type="entry name" value="Ig_sub2"/>
</dbReference>
<comment type="caution">
    <text evidence="8">The sequence shown here is derived from an EMBL/GenBank/DDBJ whole genome shotgun (WGS) entry which is preliminary data.</text>
</comment>
<dbReference type="PROSITE" id="PS50835">
    <property type="entry name" value="IG_LIKE"/>
    <property type="match status" value="2"/>
</dbReference>
<feature type="domain" description="Reverse transcriptase" evidence="7">
    <location>
        <begin position="341"/>
        <end position="594"/>
    </location>
</feature>
<dbReference type="Pfam" id="PF13895">
    <property type="entry name" value="Ig_2"/>
    <property type="match status" value="2"/>
</dbReference>
<dbReference type="InterPro" id="IPR036179">
    <property type="entry name" value="Ig-like_dom_sf"/>
</dbReference>
<reference evidence="8" key="1">
    <citation type="submission" date="2023-06" db="EMBL/GenBank/DDBJ databases">
        <title>Male Hemibagrus guttatus genome.</title>
        <authorList>
            <person name="Bian C."/>
        </authorList>
    </citation>
    <scope>NUCLEOTIDE SEQUENCE</scope>
    <source>
        <strain evidence="8">Male_cb2023</strain>
        <tissue evidence="8">Muscle</tissue>
    </source>
</reference>
<dbReference type="CDD" id="cd01650">
    <property type="entry name" value="RT_nLTR_like"/>
    <property type="match status" value="1"/>
</dbReference>
<feature type="transmembrane region" description="Helical" evidence="5">
    <location>
        <begin position="931"/>
        <end position="956"/>
    </location>
</feature>
<evidence type="ECO:0000313" key="8">
    <source>
        <dbReference type="EMBL" id="KAK3545484.1"/>
    </source>
</evidence>
<dbReference type="PROSITE" id="PS50878">
    <property type="entry name" value="RT_POL"/>
    <property type="match status" value="1"/>
</dbReference>
<evidence type="ECO:0000256" key="5">
    <source>
        <dbReference type="SAM" id="Phobius"/>
    </source>
</evidence>
<proteinExistence type="inferred from homology"/>
<dbReference type="InterPro" id="IPR043128">
    <property type="entry name" value="Rev_trsase/Diguanyl_cyclase"/>
</dbReference>
<dbReference type="Pfam" id="PF00078">
    <property type="entry name" value="RVT_1"/>
    <property type="match status" value="1"/>
</dbReference>
<dbReference type="InterPro" id="IPR003599">
    <property type="entry name" value="Ig_sub"/>
</dbReference>
<keyword evidence="5" id="KW-0472">Membrane</keyword>
<dbReference type="EC" id="3.1.26.4" evidence="2"/>
<evidence type="ECO:0000256" key="4">
    <source>
        <dbReference type="SAM" id="MobiDB-lite"/>
    </source>
</evidence>
<gene>
    <name evidence="8" type="ORF">QTP70_007729</name>
</gene>
<organism evidence="8 9">
    <name type="scientific">Hemibagrus guttatus</name>
    <dbReference type="NCBI Taxonomy" id="175788"/>
    <lineage>
        <taxon>Eukaryota</taxon>
        <taxon>Metazoa</taxon>
        <taxon>Chordata</taxon>
        <taxon>Craniata</taxon>
        <taxon>Vertebrata</taxon>
        <taxon>Euteleostomi</taxon>
        <taxon>Actinopterygii</taxon>
        <taxon>Neopterygii</taxon>
        <taxon>Teleostei</taxon>
        <taxon>Ostariophysi</taxon>
        <taxon>Siluriformes</taxon>
        <taxon>Bagridae</taxon>
        <taxon>Hemibagrus</taxon>
    </lineage>
</organism>
<comment type="similarity">
    <text evidence="1">Belongs to the beta type-B retroviral polymerase family. HERV class-II K(HML-2) pol subfamily.</text>
</comment>
<dbReference type="SUPFAM" id="SSF56672">
    <property type="entry name" value="DNA/RNA polymerases"/>
    <property type="match status" value="1"/>
</dbReference>
<feature type="domain" description="Ig-like" evidence="6">
    <location>
        <begin position="833"/>
        <end position="906"/>
    </location>
</feature>
<name>A0AAE0R8J3_9TELE</name>
<evidence type="ECO:0000259" key="7">
    <source>
        <dbReference type="PROSITE" id="PS50878"/>
    </source>
</evidence>
<feature type="domain" description="Ig-like" evidence="6">
    <location>
        <begin position="651"/>
        <end position="743"/>
    </location>
</feature>
<dbReference type="AlphaFoldDB" id="A0AAE0R8J3"/>
<dbReference type="InterPro" id="IPR000477">
    <property type="entry name" value="RT_dom"/>
</dbReference>
<keyword evidence="3" id="KW-0175">Coiled coil</keyword>
<dbReference type="Gene3D" id="2.60.40.10">
    <property type="entry name" value="Immunoglobulins"/>
    <property type="match status" value="3"/>
</dbReference>
<dbReference type="InterPro" id="IPR007110">
    <property type="entry name" value="Ig-like_dom"/>
</dbReference>
<evidence type="ECO:0000256" key="1">
    <source>
        <dbReference type="ARBA" id="ARBA00010879"/>
    </source>
</evidence>
<dbReference type="Gene3D" id="3.60.10.10">
    <property type="entry name" value="Endonuclease/exonuclease/phosphatase"/>
    <property type="match status" value="1"/>
</dbReference>
<keyword evidence="5" id="KW-0812">Transmembrane</keyword>
<feature type="compositionally biased region" description="Polar residues" evidence="4">
    <location>
        <begin position="967"/>
        <end position="981"/>
    </location>
</feature>
<dbReference type="EMBL" id="JAUCMX010000005">
    <property type="protein sequence ID" value="KAK3545484.1"/>
    <property type="molecule type" value="Genomic_DNA"/>
</dbReference>
<dbReference type="SUPFAM" id="SSF48726">
    <property type="entry name" value="Immunoglobulin"/>
    <property type="match status" value="3"/>
</dbReference>
<sequence length="1147" mass="132348">MGKFGVKERNLEGQMVVDFAKRMDMAVVNTYFQKREEHRVTYKSGGRRTQVDYILCRRGNLKEISDCKVVVGESVARHHRMVVCRMTLMVCKTKRSKIEKKTKWWKLKKEECCEEFRQKLRQALGGQVVLPDDWETTAVIRETGRKVLGVSSGRRKEDKETWWWNEEVQDSIQRKRLAKKKWDMDRTEENRQEYKELQRRVKREVSKAKQKAYEELYTRLDTRKGQKDLYRLARQRDRDGKDVQQVRVIKDRDGRVLTSEESVQRRWKEYFEELMNEENEREKRVEGVNSVEQKVDKIRKDEVRKALKRMKSGKAVGPDDIPVEVWKCLGEAAVEFLANLFNRVLESERMPEEWRRSVLVPIFKNKFKRIKLMSHTMKVWERVVEARLRKVVEICEQQYGFMPRKSTTDAIFALRILMEKYRDGQKELHCVFVDLEKVYDRVPREELWYCMRKSGVAEKYVRVVQGMYERSRTVVRCAVGQTEEFNVEVGLHQGSALSPFLFAIVMDQLSEEVRQESPWTMMFADDIVNCSESREQVEENLERWRFALERRGMKVSRSKTEYMCVNEREGSGTVRLQGEEVKKVQEFKYLGSTVQSNGECGKGSINVLTHTNSLSVSQSLEGQDGAQSTSCDALISSTLCDSRSVHHWICKAVVSIKPDTRVFTGDKVTFRCDIPGIGTPTEWTYSWFKNNTLLRHEEKVRRYKDSTMQEFIIRSVRDSDSGNYTCRGQRNNSQGSEISDAVTLTVSGESPPVSLIINPSRTQHFTKDSLSLSCEDQSNSTGWTVRRYKHIERVLDCSHWGSVTGSTCNISFLSTSYTGVYWCESESGENSNPVNITVHDGDVILESPVHPVTEGHPLTLRCLYRNPNPSNLRADFYKDGSVLQNQTTGEMIIQTVSKSDEGFYHCKHPERGESPKSWLSVRRSMSSIGRVGVAVGLSLAFLFIILLLLLMLLIWCCRMKKEKQKKTNPTSERNQNQSGAEDSQAGHTPLQAEIANIYATVDETDMSETDADAEPSVRDVTYADIEIKAKKNSETNKEKASVTADTVYSELKLDMKHRVPVVDLPILVFNGKCQSSSMVPGSCELEEKERFWSELDEVIESIPTGERVVIGADFNGHVGEGNRGDEEVMGKFGIKERNFLKDWKDRW</sequence>
<accession>A0AAE0R8J3</accession>
<dbReference type="Proteomes" id="UP001274896">
    <property type="component" value="Unassembled WGS sequence"/>
</dbReference>
<dbReference type="InterPro" id="IPR036691">
    <property type="entry name" value="Endo/exonu/phosph_ase_sf"/>
</dbReference>
<evidence type="ECO:0000256" key="3">
    <source>
        <dbReference type="SAM" id="Coils"/>
    </source>
</evidence>
<dbReference type="SMART" id="SM00408">
    <property type="entry name" value="IGc2"/>
    <property type="match status" value="2"/>
</dbReference>
<dbReference type="Gene3D" id="3.30.70.270">
    <property type="match status" value="1"/>
</dbReference>
<dbReference type="SMART" id="SM00409">
    <property type="entry name" value="IG"/>
    <property type="match status" value="3"/>
</dbReference>
<evidence type="ECO:0000313" key="9">
    <source>
        <dbReference type="Proteomes" id="UP001274896"/>
    </source>
</evidence>
<feature type="region of interest" description="Disordered" evidence="4">
    <location>
        <begin position="964"/>
        <end position="986"/>
    </location>
</feature>
<dbReference type="GO" id="GO:0004523">
    <property type="term" value="F:RNA-DNA hybrid ribonuclease activity"/>
    <property type="evidence" value="ECO:0007669"/>
    <property type="project" value="UniProtKB-EC"/>
</dbReference>
<feature type="coiled-coil region" evidence="3">
    <location>
        <begin position="177"/>
        <end position="211"/>
    </location>
</feature>
<evidence type="ECO:0000259" key="6">
    <source>
        <dbReference type="PROSITE" id="PS50835"/>
    </source>
</evidence>
<dbReference type="InterPro" id="IPR043502">
    <property type="entry name" value="DNA/RNA_pol_sf"/>
</dbReference>
<keyword evidence="5" id="KW-1133">Transmembrane helix</keyword>
<keyword evidence="9" id="KW-1185">Reference proteome</keyword>